<dbReference type="AlphaFoldDB" id="A0AAV1SG52"/>
<keyword evidence="2" id="KW-1185">Reference proteome</keyword>
<protein>
    <submittedName>
        <fullName evidence="1">Uncharacterized protein</fullName>
    </submittedName>
</protein>
<accession>A0AAV1SG52</accession>
<dbReference type="Proteomes" id="UP001314170">
    <property type="component" value="Unassembled WGS sequence"/>
</dbReference>
<evidence type="ECO:0000313" key="1">
    <source>
        <dbReference type="EMBL" id="CAK7349407.1"/>
    </source>
</evidence>
<evidence type="ECO:0000313" key="2">
    <source>
        <dbReference type="Proteomes" id="UP001314170"/>
    </source>
</evidence>
<sequence>MASRSLVWNKALSKCNNELMEFIASIRETHTQLQAAADTWSTSNPSSVDDKELYEKAIPSFNVLGIGITMG</sequence>
<organism evidence="1 2">
    <name type="scientific">Dovyalis caffra</name>
    <dbReference type="NCBI Taxonomy" id="77055"/>
    <lineage>
        <taxon>Eukaryota</taxon>
        <taxon>Viridiplantae</taxon>
        <taxon>Streptophyta</taxon>
        <taxon>Embryophyta</taxon>
        <taxon>Tracheophyta</taxon>
        <taxon>Spermatophyta</taxon>
        <taxon>Magnoliopsida</taxon>
        <taxon>eudicotyledons</taxon>
        <taxon>Gunneridae</taxon>
        <taxon>Pentapetalae</taxon>
        <taxon>rosids</taxon>
        <taxon>fabids</taxon>
        <taxon>Malpighiales</taxon>
        <taxon>Salicaceae</taxon>
        <taxon>Flacourtieae</taxon>
        <taxon>Dovyalis</taxon>
    </lineage>
</organism>
<comment type="caution">
    <text evidence="1">The sequence shown here is derived from an EMBL/GenBank/DDBJ whole genome shotgun (WGS) entry which is preliminary data.</text>
</comment>
<reference evidence="1 2" key="1">
    <citation type="submission" date="2024-01" db="EMBL/GenBank/DDBJ databases">
        <authorList>
            <person name="Waweru B."/>
        </authorList>
    </citation>
    <scope>NUCLEOTIDE SEQUENCE [LARGE SCALE GENOMIC DNA]</scope>
</reference>
<name>A0AAV1SG52_9ROSI</name>
<gene>
    <name evidence="1" type="ORF">DCAF_LOCUS22121</name>
</gene>
<proteinExistence type="predicted"/>
<dbReference type="EMBL" id="CAWUPB010001173">
    <property type="protein sequence ID" value="CAK7349407.1"/>
    <property type="molecule type" value="Genomic_DNA"/>
</dbReference>